<reference evidence="2" key="1">
    <citation type="submission" date="2021-01" db="EMBL/GenBank/DDBJ databases">
        <title>Caligus Genome Assembly.</title>
        <authorList>
            <person name="Gallardo-Escarate C."/>
        </authorList>
    </citation>
    <scope>NUCLEOTIDE SEQUENCE [LARGE SCALE GENOMIC DNA]</scope>
</reference>
<dbReference type="EMBL" id="CP045902">
    <property type="protein sequence ID" value="QQP38689.1"/>
    <property type="molecule type" value="Genomic_DNA"/>
</dbReference>
<sequence length="91" mass="10456">MPNGLDPSEEEEKDAVEISFWVGGHQKWISGIRSITTCGDILKALLKSDSKYSHHTDVLAKFVLVERWRKVEKPLRSDSKILKIYQAWGEE</sequence>
<dbReference type="AlphaFoldDB" id="A0A7T8GVN7"/>
<evidence type="ECO:0000313" key="2">
    <source>
        <dbReference type="Proteomes" id="UP000595437"/>
    </source>
</evidence>
<accession>A0A7T8GVN7</accession>
<organism evidence="1 2">
    <name type="scientific">Caligus rogercresseyi</name>
    <name type="common">Sea louse</name>
    <dbReference type="NCBI Taxonomy" id="217165"/>
    <lineage>
        <taxon>Eukaryota</taxon>
        <taxon>Metazoa</taxon>
        <taxon>Ecdysozoa</taxon>
        <taxon>Arthropoda</taxon>
        <taxon>Crustacea</taxon>
        <taxon>Multicrustacea</taxon>
        <taxon>Hexanauplia</taxon>
        <taxon>Copepoda</taxon>
        <taxon>Siphonostomatoida</taxon>
        <taxon>Caligidae</taxon>
        <taxon>Caligus</taxon>
    </lineage>
</organism>
<protein>
    <submittedName>
        <fullName evidence="1">AGAP011031PAlike</fullName>
    </submittedName>
</protein>
<proteinExistence type="predicted"/>
<dbReference type="PANTHER" id="PTHR15286:SF1">
    <property type="entry name" value="FI07216P"/>
    <property type="match status" value="1"/>
</dbReference>
<keyword evidence="2" id="KW-1185">Reference proteome</keyword>
<gene>
    <name evidence="1" type="ORF">FKW44_019338</name>
</gene>
<dbReference type="Proteomes" id="UP000595437">
    <property type="component" value="Chromosome 13"/>
</dbReference>
<dbReference type="InterPro" id="IPR033593">
    <property type="entry name" value="N-RASSF"/>
</dbReference>
<feature type="non-terminal residue" evidence="1">
    <location>
        <position position="91"/>
    </location>
</feature>
<dbReference type="InterPro" id="IPR029071">
    <property type="entry name" value="Ubiquitin-like_domsf"/>
</dbReference>
<evidence type="ECO:0000313" key="1">
    <source>
        <dbReference type="EMBL" id="QQP38689.1"/>
    </source>
</evidence>
<dbReference type="OrthoDB" id="10034447at2759"/>
<dbReference type="SUPFAM" id="SSF54236">
    <property type="entry name" value="Ubiquitin-like"/>
    <property type="match status" value="1"/>
</dbReference>
<dbReference type="PANTHER" id="PTHR15286">
    <property type="entry name" value="RAS-ASSOCIATING DOMAIN CONTAINING PROTEIN"/>
    <property type="match status" value="1"/>
</dbReference>
<dbReference type="Gene3D" id="3.10.20.90">
    <property type="entry name" value="Phosphatidylinositol 3-kinase Catalytic Subunit, Chain A, domain 1"/>
    <property type="match status" value="1"/>
</dbReference>
<name>A0A7T8GVN7_CALRO</name>